<keyword evidence="2" id="KW-0812">Transmembrane</keyword>
<dbReference type="AlphaFoldDB" id="A0A9P6BV10"/>
<evidence type="ECO:0000313" key="3">
    <source>
        <dbReference type="EMBL" id="KAF9441051.1"/>
    </source>
</evidence>
<organism evidence="3 4">
    <name type="scientific">Macrolepiota fuliginosa MF-IS2</name>
    <dbReference type="NCBI Taxonomy" id="1400762"/>
    <lineage>
        <taxon>Eukaryota</taxon>
        <taxon>Fungi</taxon>
        <taxon>Dikarya</taxon>
        <taxon>Basidiomycota</taxon>
        <taxon>Agaricomycotina</taxon>
        <taxon>Agaricomycetes</taxon>
        <taxon>Agaricomycetidae</taxon>
        <taxon>Agaricales</taxon>
        <taxon>Agaricineae</taxon>
        <taxon>Agaricaceae</taxon>
        <taxon>Macrolepiota</taxon>
    </lineage>
</organism>
<evidence type="ECO:0000256" key="1">
    <source>
        <dbReference type="SAM" id="MobiDB-lite"/>
    </source>
</evidence>
<reference evidence="3" key="1">
    <citation type="submission" date="2020-11" db="EMBL/GenBank/DDBJ databases">
        <authorList>
            <consortium name="DOE Joint Genome Institute"/>
            <person name="Ahrendt S."/>
            <person name="Riley R."/>
            <person name="Andreopoulos W."/>
            <person name="Labutti K."/>
            <person name="Pangilinan J."/>
            <person name="Ruiz-Duenas F.J."/>
            <person name="Barrasa J.M."/>
            <person name="Sanchez-Garcia M."/>
            <person name="Camarero S."/>
            <person name="Miyauchi S."/>
            <person name="Serrano A."/>
            <person name="Linde D."/>
            <person name="Babiker R."/>
            <person name="Drula E."/>
            <person name="Ayuso-Fernandez I."/>
            <person name="Pacheco R."/>
            <person name="Padilla G."/>
            <person name="Ferreira P."/>
            <person name="Barriuso J."/>
            <person name="Kellner H."/>
            <person name="Castanera R."/>
            <person name="Alfaro M."/>
            <person name="Ramirez L."/>
            <person name="Pisabarro A.G."/>
            <person name="Kuo A."/>
            <person name="Tritt A."/>
            <person name="Lipzen A."/>
            <person name="He G."/>
            <person name="Yan M."/>
            <person name="Ng V."/>
            <person name="Cullen D."/>
            <person name="Martin F."/>
            <person name="Rosso M.-N."/>
            <person name="Henrissat B."/>
            <person name="Hibbett D."/>
            <person name="Martinez A.T."/>
            <person name="Grigoriev I.V."/>
        </authorList>
    </citation>
    <scope>NUCLEOTIDE SEQUENCE</scope>
    <source>
        <strain evidence="3">MF-IS2</strain>
    </source>
</reference>
<keyword evidence="4" id="KW-1185">Reference proteome</keyword>
<keyword evidence="2" id="KW-0472">Membrane</keyword>
<keyword evidence="2" id="KW-1133">Transmembrane helix</keyword>
<dbReference type="OrthoDB" id="3349377at2759"/>
<evidence type="ECO:0000256" key="2">
    <source>
        <dbReference type="SAM" id="Phobius"/>
    </source>
</evidence>
<feature type="compositionally biased region" description="Acidic residues" evidence="1">
    <location>
        <begin position="209"/>
        <end position="222"/>
    </location>
</feature>
<sequence length="231" mass="25798">MLRVNAIWDHNLKVTVMLVLAITVEIILATLRTIIVGVVQHDIILSGLPLHGCYIGEISSSSVHLEGSIEIALWVSQSVNIGFELLLILVKLVQALKQVKNTGNTFYERLLHIKGFMPVIYVFYRDGMLAVFPIFVINILSFVQVMQTEVVADEVIPKLPDMGGWTLLVYYFCGTRIILNLRKADCKITESIHSLKGGTSLRFNHDTQEDNDEGTAEGAAEDGEILEEIHH</sequence>
<feature type="transmembrane region" description="Helical" evidence="2">
    <location>
        <begin position="162"/>
        <end position="179"/>
    </location>
</feature>
<gene>
    <name evidence="3" type="ORF">P691DRAFT_780689</name>
</gene>
<dbReference type="EMBL" id="MU152097">
    <property type="protein sequence ID" value="KAF9441051.1"/>
    <property type="molecule type" value="Genomic_DNA"/>
</dbReference>
<dbReference type="Proteomes" id="UP000807342">
    <property type="component" value="Unassembled WGS sequence"/>
</dbReference>
<feature type="transmembrane region" description="Helical" evidence="2">
    <location>
        <begin position="119"/>
        <end position="142"/>
    </location>
</feature>
<accession>A0A9P6BV10</accession>
<proteinExistence type="predicted"/>
<feature type="region of interest" description="Disordered" evidence="1">
    <location>
        <begin position="203"/>
        <end position="222"/>
    </location>
</feature>
<name>A0A9P6BV10_9AGAR</name>
<evidence type="ECO:0000313" key="4">
    <source>
        <dbReference type="Proteomes" id="UP000807342"/>
    </source>
</evidence>
<feature type="transmembrane region" description="Helical" evidence="2">
    <location>
        <begin position="12"/>
        <end position="39"/>
    </location>
</feature>
<comment type="caution">
    <text evidence="3">The sequence shown here is derived from an EMBL/GenBank/DDBJ whole genome shotgun (WGS) entry which is preliminary data.</text>
</comment>
<feature type="transmembrane region" description="Helical" evidence="2">
    <location>
        <begin position="71"/>
        <end position="90"/>
    </location>
</feature>
<protein>
    <submittedName>
        <fullName evidence="3">Uncharacterized protein</fullName>
    </submittedName>
</protein>